<dbReference type="InterPro" id="IPR051366">
    <property type="entry name" value="DEF8"/>
</dbReference>
<keyword evidence="2" id="KW-0677">Repeat</keyword>
<evidence type="ECO:0000256" key="2">
    <source>
        <dbReference type="ARBA" id="ARBA00022737"/>
    </source>
</evidence>
<organism evidence="7 8">
    <name type="scientific">Phyllostomus discolor</name>
    <name type="common">pale spear-nosed bat</name>
    <dbReference type="NCBI Taxonomy" id="89673"/>
    <lineage>
        <taxon>Eukaryota</taxon>
        <taxon>Metazoa</taxon>
        <taxon>Chordata</taxon>
        <taxon>Craniata</taxon>
        <taxon>Vertebrata</taxon>
        <taxon>Euteleostomi</taxon>
        <taxon>Mammalia</taxon>
        <taxon>Eutheria</taxon>
        <taxon>Laurasiatheria</taxon>
        <taxon>Chiroptera</taxon>
        <taxon>Yangochiroptera</taxon>
        <taxon>Phyllostomidae</taxon>
        <taxon>Phyllostominae</taxon>
        <taxon>Phyllostomus</taxon>
    </lineage>
</organism>
<feature type="region of interest" description="Disordered" evidence="5">
    <location>
        <begin position="1"/>
        <end position="24"/>
    </location>
</feature>
<dbReference type="PANTHER" id="PTHR12326:SF3">
    <property type="entry name" value="DIFFERENTIALLY EXPRESSED IN FDCP 8 HOMOLOG"/>
    <property type="match status" value="1"/>
</dbReference>
<dbReference type="SMART" id="SM01175">
    <property type="entry name" value="DUF4206"/>
    <property type="match status" value="1"/>
</dbReference>
<dbReference type="Proteomes" id="UP000664940">
    <property type="component" value="Unassembled WGS sequence"/>
</dbReference>
<keyword evidence="1" id="KW-0479">Metal-binding</keyword>
<keyword evidence="3" id="KW-0863">Zinc-finger</keyword>
<evidence type="ECO:0000256" key="4">
    <source>
        <dbReference type="ARBA" id="ARBA00022833"/>
    </source>
</evidence>
<reference evidence="7 8" key="1">
    <citation type="journal article" date="2020" name="Nature">
        <title>Six reference-quality genomes reveal evolution of bat adaptations.</title>
        <authorList>
            <person name="Jebb D."/>
            <person name="Huang Z."/>
            <person name="Pippel M."/>
            <person name="Hughes G.M."/>
            <person name="Lavrichenko K."/>
            <person name="Devanna P."/>
            <person name="Winkler S."/>
            <person name="Jermiin L.S."/>
            <person name="Skirmuntt E.C."/>
            <person name="Katzourakis A."/>
            <person name="Burkitt-Gray L."/>
            <person name="Ray D.A."/>
            <person name="Sullivan K.A.M."/>
            <person name="Roscito J.G."/>
            <person name="Kirilenko B.M."/>
            <person name="Davalos L.M."/>
            <person name="Corthals A.P."/>
            <person name="Power M.L."/>
            <person name="Jones G."/>
            <person name="Ransome R.D."/>
            <person name="Dechmann D.K.N."/>
            <person name="Locatelli A.G."/>
            <person name="Puechmaille S.J."/>
            <person name="Fedrigo O."/>
            <person name="Jarvis E.D."/>
            <person name="Hiller M."/>
            <person name="Vernes S.C."/>
            <person name="Myers E.W."/>
            <person name="Teeling E.C."/>
        </authorList>
    </citation>
    <scope>NUCLEOTIDE SEQUENCE [LARGE SCALE GENOMIC DNA]</scope>
    <source>
        <strain evidence="7">Bat1K_MPI-CBG_1</strain>
    </source>
</reference>
<feature type="domain" description="Rubicon Homology" evidence="6">
    <location>
        <begin position="27"/>
        <end position="158"/>
    </location>
</feature>
<dbReference type="InterPro" id="IPR025258">
    <property type="entry name" value="RH_dom"/>
</dbReference>
<dbReference type="EMBL" id="JABVXQ010000014">
    <property type="protein sequence ID" value="KAF6077246.1"/>
    <property type="molecule type" value="Genomic_DNA"/>
</dbReference>
<keyword evidence="4" id="KW-0862">Zinc</keyword>
<dbReference type="Pfam" id="PF13901">
    <property type="entry name" value="RH_dom"/>
    <property type="match status" value="1"/>
</dbReference>
<accession>A0A834DEX7</accession>
<dbReference type="PANTHER" id="PTHR12326">
    <property type="entry name" value="PLECKSTRIN HOMOLOGY DOMAIN CONTAINING PROTEIN"/>
    <property type="match status" value="1"/>
</dbReference>
<dbReference type="AlphaFoldDB" id="A0A834DEX7"/>
<proteinExistence type="predicted"/>
<evidence type="ECO:0000313" key="7">
    <source>
        <dbReference type="EMBL" id="KAF6077246.1"/>
    </source>
</evidence>
<evidence type="ECO:0000256" key="3">
    <source>
        <dbReference type="ARBA" id="ARBA00022771"/>
    </source>
</evidence>
<dbReference type="GO" id="GO:0008270">
    <property type="term" value="F:zinc ion binding"/>
    <property type="evidence" value="ECO:0007669"/>
    <property type="project" value="UniProtKB-KW"/>
</dbReference>
<evidence type="ECO:0000256" key="5">
    <source>
        <dbReference type="SAM" id="MobiDB-lite"/>
    </source>
</evidence>
<sequence length="159" mass="18067">MTLYGAAQGQPLRPHGSATGQPLPGPRRPTCLSCLQKLRQDILLMKPYFITCKEAMEARLLLQLQDRQHFVENDEMYSVQDLLDAHTGRLGCSLTETHTLFAKHIKLDCERCQAKGFVCELCREGDVLFPFDSHTSVCRDCSAVFHRWVRPWPHPEATG</sequence>
<name>A0A834DEX7_9CHIR</name>
<comment type="caution">
    <text evidence="7">The sequence shown here is derived from an EMBL/GenBank/DDBJ whole genome shotgun (WGS) entry which is preliminary data.</text>
</comment>
<evidence type="ECO:0000256" key="1">
    <source>
        <dbReference type="ARBA" id="ARBA00022723"/>
    </source>
</evidence>
<evidence type="ECO:0000313" key="8">
    <source>
        <dbReference type="Proteomes" id="UP000664940"/>
    </source>
</evidence>
<protein>
    <submittedName>
        <fullName evidence="7">Differentially expressed in FDCP 8-like protein</fullName>
    </submittedName>
</protein>
<gene>
    <name evidence="7" type="ORF">HJG60_003735</name>
</gene>
<evidence type="ECO:0000259" key="6">
    <source>
        <dbReference type="SMART" id="SM01175"/>
    </source>
</evidence>